<comment type="caution">
    <text evidence="7">The sequence shown here is derived from an EMBL/GenBank/DDBJ whole genome shotgun (WGS) entry which is preliminary data.</text>
</comment>
<dbReference type="EMBL" id="WLYK01000017">
    <property type="protein sequence ID" value="MTD17271.1"/>
    <property type="molecule type" value="Genomic_DNA"/>
</dbReference>
<dbReference type="Gene3D" id="3.40.50.2300">
    <property type="match status" value="2"/>
</dbReference>
<keyword evidence="4" id="KW-0029">Amino-acid transport</keyword>
<dbReference type="PANTHER" id="PTHR47235:SF1">
    <property type="entry name" value="BLR6548 PROTEIN"/>
    <property type="match status" value="1"/>
</dbReference>
<evidence type="ECO:0000256" key="2">
    <source>
        <dbReference type="ARBA" id="ARBA00022448"/>
    </source>
</evidence>
<accession>A0A7K1FT26</accession>
<dbReference type="PRINTS" id="PR00337">
    <property type="entry name" value="LEUILEVALBP"/>
</dbReference>
<evidence type="ECO:0000256" key="1">
    <source>
        <dbReference type="ARBA" id="ARBA00010062"/>
    </source>
</evidence>
<dbReference type="PROSITE" id="PS51257">
    <property type="entry name" value="PROKAR_LIPOPROTEIN"/>
    <property type="match status" value="1"/>
</dbReference>
<dbReference type="InterPro" id="IPR000709">
    <property type="entry name" value="Leu_Ile_Val-bd"/>
</dbReference>
<dbReference type="SUPFAM" id="SSF53822">
    <property type="entry name" value="Periplasmic binding protein-like I"/>
    <property type="match status" value="1"/>
</dbReference>
<dbReference type="AlphaFoldDB" id="A0A7K1FT26"/>
<keyword evidence="2" id="KW-0813">Transport</keyword>
<feature type="signal peptide" evidence="5">
    <location>
        <begin position="1"/>
        <end position="20"/>
    </location>
</feature>
<evidence type="ECO:0000313" key="8">
    <source>
        <dbReference type="Proteomes" id="UP000460221"/>
    </source>
</evidence>
<gene>
    <name evidence="7" type="ORF">GIS00_25395</name>
</gene>
<reference evidence="7 8" key="1">
    <citation type="submission" date="2019-11" db="EMBL/GenBank/DDBJ databases">
        <authorList>
            <person name="Jiang L.-Q."/>
        </authorList>
    </citation>
    <scope>NUCLEOTIDE SEQUENCE [LARGE SCALE GENOMIC DNA]</scope>
    <source>
        <strain evidence="7 8">YIM 132087</strain>
    </source>
</reference>
<dbReference type="RefSeq" id="WP_154771266.1">
    <property type="nucleotide sequence ID" value="NZ_WLYK01000017.1"/>
</dbReference>
<dbReference type="Proteomes" id="UP000460221">
    <property type="component" value="Unassembled WGS sequence"/>
</dbReference>
<keyword evidence="8" id="KW-1185">Reference proteome</keyword>
<evidence type="ECO:0000256" key="5">
    <source>
        <dbReference type="SAM" id="SignalP"/>
    </source>
</evidence>
<sequence>MRTRRSAAVLGTVLVTALLAAGCGSSDSGSGSSGDTIKIGAWYPLTGAVAASGVPQRDGADAYFKMLNEQGGINGKQVEFIVKDNAYDAQQTVQIARDLIGGDDVVAIVGANGTAQGEATFPFVIEQSKVPYLMPLGGLSSWYEPPRDGLFGFMTGYEDQGAAVGAWAAEEGAKKIVVVHSDPAAFVSVASQVGPAAKTVDDSVTTELLPAKFGTTDFAPVVSQVKSSGADAVVTILAAPEAAAYLKEAELQGVSKPTYGYAPDASAALLSLAGTAAEGFHSVSLTKAPVESDPATKEFLDAMKKYYPDQTPDFIAMWGWAAAKSFAQVAKTVQGDITADSLKAAFTAASSVDNGVGPVLSFSADQHLGTRDVQRVTVKDGAWVSEGGFFTPPPLVAAG</sequence>
<dbReference type="InterPro" id="IPR028081">
    <property type="entry name" value="Leu-bd"/>
</dbReference>
<evidence type="ECO:0000256" key="4">
    <source>
        <dbReference type="ARBA" id="ARBA00022970"/>
    </source>
</evidence>
<evidence type="ECO:0000256" key="3">
    <source>
        <dbReference type="ARBA" id="ARBA00022729"/>
    </source>
</evidence>
<evidence type="ECO:0000259" key="6">
    <source>
        <dbReference type="Pfam" id="PF13458"/>
    </source>
</evidence>
<dbReference type="GO" id="GO:0006865">
    <property type="term" value="P:amino acid transport"/>
    <property type="evidence" value="ECO:0007669"/>
    <property type="project" value="UniProtKB-KW"/>
</dbReference>
<name>A0A7K1FT26_9ACTN</name>
<comment type="similarity">
    <text evidence="1">Belongs to the leucine-binding protein family.</text>
</comment>
<dbReference type="CDD" id="cd06343">
    <property type="entry name" value="PBP1_ABC_ligand_binding-like"/>
    <property type="match status" value="1"/>
</dbReference>
<dbReference type="Pfam" id="PF13458">
    <property type="entry name" value="Peripla_BP_6"/>
    <property type="match status" value="1"/>
</dbReference>
<protein>
    <submittedName>
        <fullName evidence="7">ABC transporter substrate-binding protein</fullName>
    </submittedName>
</protein>
<feature type="domain" description="Leucine-binding protein" evidence="6">
    <location>
        <begin position="36"/>
        <end position="381"/>
    </location>
</feature>
<dbReference type="InterPro" id="IPR028082">
    <property type="entry name" value="Peripla_BP_I"/>
</dbReference>
<dbReference type="PANTHER" id="PTHR47235">
    <property type="entry name" value="BLR6548 PROTEIN"/>
    <property type="match status" value="1"/>
</dbReference>
<evidence type="ECO:0000313" key="7">
    <source>
        <dbReference type="EMBL" id="MTD17271.1"/>
    </source>
</evidence>
<keyword evidence="3 5" id="KW-0732">Signal</keyword>
<proteinExistence type="inferred from homology"/>
<feature type="chain" id="PRO_5038336006" evidence="5">
    <location>
        <begin position="21"/>
        <end position="399"/>
    </location>
</feature>
<organism evidence="7 8">
    <name type="scientific">Nakamurella alba</name>
    <dbReference type="NCBI Taxonomy" id="2665158"/>
    <lineage>
        <taxon>Bacteria</taxon>
        <taxon>Bacillati</taxon>
        <taxon>Actinomycetota</taxon>
        <taxon>Actinomycetes</taxon>
        <taxon>Nakamurellales</taxon>
        <taxon>Nakamurellaceae</taxon>
        <taxon>Nakamurella</taxon>
    </lineage>
</organism>